<evidence type="ECO:0000313" key="3">
    <source>
        <dbReference type="Proteomes" id="UP000054662"/>
    </source>
</evidence>
<protein>
    <recommendedName>
        <fullName evidence="1">FAD-dependent urate hydroxylase HpyO/Asp monooxygenase CreE-like FAD/NAD(P)-binding domain-containing protein</fullName>
    </recommendedName>
</protein>
<dbReference type="PANTHER" id="PTHR40254:SF1">
    <property type="entry name" value="BLR0577 PROTEIN"/>
    <property type="match status" value="1"/>
</dbReference>
<sequence length="504" mass="57282">MKTLLIVGMGLSGNATFCQLVNHLISSEIIHESDTIIRVFETNKSLFATGVPYQVDCPEIWTLNNPARDFKFIPEVEDLTTWIKANIDIWKLKFPEINEDYVPRALVGMYLKAQYEIHKKKAKSHGIEVHEQFEEVIDVASIAEGTWQIHTKFGQYTADCLFLCFGHAPNYHFPHLFSKRNFFSSSMAVTAMEKIPVDADVYILGGQATFVDIALWLAYVRNHKGKIHTVTRNSPVITTKGNNEPCDTASLDELQMSLSKQFSNSLSFAEGKNLFWNAYKKAAKEPVDPDKQLSARDILEYQVSKFDKKPYLKPSLGNIDELRSFIKYFYFNGCYKELWEKLGDSEKTLFINLMYSQIMAYLTGITPLNARLLLELHNREMIKEQIGVTQVTYDESKQKFLLYFQSGEIIEAEYVIDASGFGYDISRCLDSSLLHNLVIKGFIVPKEHGGILINASSQVLNSRGEVQKNLFCIGPVASYGYQYPTPHASFLVFNTVDHAVNSII</sequence>
<dbReference type="AlphaFoldDB" id="A0A0W1AKC9"/>
<proteinExistence type="predicted"/>
<keyword evidence="3" id="KW-1185">Reference proteome</keyword>
<name>A0A0W1AKC9_9GAMM</name>
<dbReference type="Proteomes" id="UP000054662">
    <property type="component" value="Unassembled WGS sequence"/>
</dbReference>
<dbReference type="STRING" id="45076.Lwor_0100"/>
<reference evidence="2 3" key="1">
    <citation type="submission" date="2015-11" db="EMBL/GenBank/DDBJ databases">
        <title>Genomic analysis of 38 Legionella species identifies large and diverse effector repertoires.</title>
        <authorList>
            <person name="Burstein D."/>
            <person name="Amaro F."/>
            <person name="Zusman T."/>
            <person name="Lifshitz Z."/>
            <person name="Cohen O."/>
            <person name="Gilbert J.A."/>
            <person name="Pupko T."/>
            <person name="Shuman H.A."/>
            <person name="Segal G."/>
        </authorList>
    </citation>
    <scope>NUCLEOTIDE SEQUENCE [LARGE SCALE GENOMIC DNA]</scope>
    <source>
        <strain evidence="2 3">ATCC 49508</strain>
    </source>
</reference>
<dbReference type="InterPro" id="IPR038732">
    <property type="entry name" value="HpyO/CreE_NAD-binding"/>
</dbReference>
<evidence type="ECO:0000313" key="2">
    <source>
        <dbReference type="EMBL" id="KTD81797.1"/>
    </source>
</evidence>
<feature type="domain" description="FAD-dependent urate hydroxylase HpyO/Asp monooxygenase CreE-like FAD/NAD(P)-binding" evidence="1">
    <location>
        <begin position="6"/>
        <end position="167"/>
    </location>
</feature>
<organism evidence="2 3">
    <name type="scientific">Legionella worsleiensis</name>
    <dbReference type="NCBI Taxonomy" id="45076"/>
    <lineage>
        <taxon>Bacteria</taxon>
        <taxon>Pseudomonadati</taxon>
        <taxon>Pseudomonadota</taxon>
        <taxon>Gammaproteobacteria</taxon>
        <taxon>Legionellales</taxon>
        <taxon>Legionellaceae</taxon>
        <taxon>Legionella</taxon>
    </lineage>
</organism>
<dbReference type="Gene3D" id="3.50.50.60">
    <property type="entry name" value="FAD/NAD(P)-binding domain"/>
    <property type="match status" value="1"/>
</dbReference>
<comment type="caution">
    <text evidence="2">The sequence shown here is derived from an EMBL/GenBank/DDBJ whole genome shotgun (WGS) entry which is preliminary data.</text>
</comment>
<dbReference type="InterPro" id="IPR036188">
    <property type="entry name" value="FAD/NAD-bd_sf"/>
</dbReference>
<dbReference type="EMBL" id="LNZC01000002">
    <property type="protein sequence ID" value="KTD81797.1"/>
    <property type="molecule type" value="Genomic_DNA"/>
</dbReference>
<dbReference type="RefSeq" id="WP_058491744.1">
    <property type="nucleotide sequence ID" value="NZ_CBCRUR010000002.1"/>
</dbReference>
<dbReference type="PATRIC" id="fig|45076.6.peg.107"/>
<dbReference type="OrthoDB" id="5649673at2"/>
<gene>
    <name evidence="2" type="ORF">Lwor_0100</name>
</gene>
<evidence type="ECO:0000259" key="1">
    <source>
        <dbReference type="Pfam" id="PF13454"/>
    </source>
</evidence>
<dbReference type="PANTHER" id="PTHR40254">
    <property type="entry name" value="BLR0577 PROTEIN"/>
    <property type="match status" value="1"/>
</dbReference>
<dbReference type="Pfam" id="PF13454">
    <property type="entry name" value="NAD_binding_9"/>
    <property type="match status" value="1"/>
</dbReference>
<dbReference type="SUPFAM" id="SSF51905">
    <property type="entry name" value="FAD/NAD(P)-binding domain"/>
    <property type="match status" value="1"/>
</dbReference>
<dbReference type="InterPro" id="IPR052189">
    <property type="entry name" value="L-asp_N-monooxygenase_NS-form"/>
</dbReference>
<accession>A0A0W1AKC9</accession>